<evidence type="ECO:0000313" key="1">
    <source>
        <dbReference type="EMBL" id="GAI33962.1"/>
    </source>
</evidence>
<dbReference type="EMBL" id="BARV01032409">
    <property type="protein sequence ID" value="GAI33962.1"/>
    <property type="molecule type" value="Genomic_DNA"/>
</dbReference>
<comment type="caution">
    <text evidence="1">The sequence shown here is derived from an EMBL/GenBank/DDBJ whole genome shotgun (WGS) entry which is preliminary data.</text>
</comment>
<gene>
    <name evidence="1" type="ORF">S06H3_51110</name>
</gene>
<dbReference type="AlphaFoldDB" id="X1MQQ5"/>
<organism evidence="1">
    <name type="scientific">marine sediment metagenome</name>
    <dbReference type="NCBI Taxonomy" id="412755"/>
    <lineage>
        <taxon>unclassified sequences</taxon>
        <taxon>metagenomes</taxon>
        <taxon>ecological metagenomes</taxon>
    </lineage>
</organism>
<proteinExistence type="predicted"/>
<sequence>MEYGMDEFELYPELIQIAGTDGAQEIPLVVPIGEAWKLTQVIGLHNDPAARDCYWDITDGVTRYRLKTPINLATNILDFLYKDTYINGPLIVFHNFEILWNVTAVAAGFHGVIRATVYKLRGLPVRE</sequence>
<protein>
    <submittedName>
        <fullName evidence="1">Uncharacterized protein</fullName>
    </submittedName>
</protein>
<name>X1MQQ5_9ZZZZ</name>
<accession>X1MQQ5</accession>
<reference evidence="1" key="1">
    <citation type="journal article" date="2014" name="Front. Microbiol.">
        <title>High frequency of phylogenetically diverse reductive dehalogenase-homologous genes in deep subseafloor sedimentary metagenomes.</title>
        <authorList>
            <person name="Kawai M."/>
            <person name="Futagami T."/>
            <person name="Toyoda A."/>
            <person name="Takaki Y."/>
            <person name="Nishi S."/>
            <person name="Hori S."/>
            <person name="Arai W."/>
            <person name="Tsubouchi T."/>
            <person name="Morono Y."/>
            <person name="Uchiyama I."/>
            <person name="Ito T."/>
            <person name="Fujiyama A."/>
            <person name="Inagaki F."/>
            <person name="Takami H."/>
        </authorList>
    </citation>
    <scope>NUCLEOTIDE SEQUENCE</scope>
    <source>
        <strain evidence="1">Expedition CK06-06</strain>
    </source>
</reference>